<feature type="region of interest" description="Disordered" evidence="1">
    <location>
        <begin position="148"/>
        <end position="185"/>
    </location>
</feature>
<dbReference type="AlphaFoldDB" id="A0ABD0VWS7"/>
<comment type="caution">
    <text evidence="2">The sequence shown here is derived from an EMBL/GenBank/DDBJ whole genome shotgun (WGS) entry which is preliminary data.</text>
</comment>
<feature type="region of interest" description="Disordered" evidence="1">
    <location>
        <begin position="1"/>
        <end position="39"/>
    </location>
</feature>
<evidence type="ECO:0000313" key="2">
    <source>
        <dbReference type="EMBL" id="KAL0927102.1"/>
    </source>
</evidence>
<evidence type="ECO:0000256" key="1">
    <source>
        <dbReference type="SAM" id="MobiDB-lite"/>
    </source>
</evidence>
<reference evidence="2 3" key="1">
    <citation type="journal article" date="2024" name="Plant Biotechnol. J.">
        <title>Dendrobium thyrsiflorum genome and its molecular insights into genes involved in important horticultural traits.</title>
        <authorList>
            <person name="Chen B."/>
            <person name="Wang J.Y."/>
            <person name="Zheng P.J."/>
            <person name="Li K.L."/>
            <person name="Liang Y.M."/>
            <person name="Chen X.F."/>
            <person name="Zhang C."/>
            <person name="Zhao X."/>
            <person name="He X."/>
            <person name="Zhang G.Q."/>
            <person name="Liu Z.J."/>
            <person name="Xu Q."/>
        </authorList>
    </citation>
    <scope>NUCLEOTIDE SEQUENCE [LARGE SCALE GENOMIC DNA]</scope>
    <source>
        <strain evidence="2">GZMU011</strain>
    </source>
</reference>
<sequence>MKQMRYKSGTISSMTLRRLRRGPQASASGGDDELGIPPDELNLHRITTAEAIRDAEELRILGEDPDDIIVGEAEATFELGEFDGIEAAIAREHEGRSQEKKRGRAQAKKIRKNSYATKLLLDDHSDFSRTTSYHRIFARQLTEALEKRSKEEKESRRRRKRALLPSDSSTTVGRPPDQCRTFAQPPSDATLPPSLQVCWNNLCIQVRLIIMI</sequence>
<proteinExistence type="predicted"/>
<feature type="region of interest" description="Disordered" evidence="1">
    <location>
        <begin position="90"/>
        <end position="109"/>
    </location>
</feature>
<evidence type="ECO:0000313" key="3">
    <source>
        <dbReference type="Proteomes" id="UP001552299"/>
    </source>
</evidence>
<name>A0ABD0VWS7_DENTH</name>
<gene>
    <name evidence="2" type="ORF">M5K25_001259</name>
</gene>
<dbReference type="Proteomes" id="UP001552299">
    <property type="component" value="Unassembled WGS sequence"/>
</dbReference>
<organism evidence="2 3">
    <name type="scientific">Dendrobium thyrsiflorum</name>
    <name type="common">Pinecone-like raceme dendrobium</name>
    <name type="synonym">Orchid</name>
    <dbReference type="NCBI Taxonomy" id="117978"/>
    <lineage>
        <taxon>Eukaryota</taxon>
        <taxon>Viridiplantae</taxon>
        <taxon>Streptophyta</taxon>
        <taxon>Embryophyta</taxon>
        <taxon>Tracheophyta</taxon>
        <taxon>Spermatophyta</taxon>
        <taxon>Magnoliopsida</taxon>
        <taxon>Liliopsida</taxon>
        <taxon>Asparagales</taxon>
        <taxon>Orchidaceae</taxon>
        <taxon>Epidendroideae</taxon>
        <taxon>Malaxideae</taxon>
        <taxon>Dendrobiinae</taxon>
        <taxon>Dendrobium</taxon>
    </lineage>
</organism>
<protein>
    <submittedName>
        <fullName evidence="2">Uncharacterized protein</fullName>
    </submittedName>
</protein>
<feature type="compositionally biased region" description="Basic and acidic residues" evidence="1">
    <location>
        <begin position="90"/>
        <end position="100"/>
    </location>
</feature>
<dbReference type="EMBL" id="JANQDX010000002">
    <property type="protein sequence ID" value="KAL0927102.1"/>
    <property type="molecule type" value="Genomic_DNA"/>
</dbReference>
<keyword evidence="3" id="KW-1185">Reference proteome</keyword>
<accession>A0ABD0VWS7</accession>